<keyword evidence="3" id="KW-0547">Nucleotide-binding</keyword>
<evidence type="ECO:0000256" key="3">
    <source>
        <dbReference type="ARBA" id="ARBA00022741"/>
    </source>
</evidence>
<keyword evidence="5 7" id="KW-1133">Transmembrane helix</keyword>
<keyword evidence="4" id="KW-0067">ATP-binding</keyword>
<reference evidence="9" key="1">
    <citation type="journal article" date="2019" name="Environ. Microbiol.">
        <title>Fungal ecological strategies reflected in gene transcription - a case study of two litter decomposers.</title>
        <authorList>
            <person name="Barbi F."/>
            <person name="Kohler A."/>
            <person name="Barry K."/>
            <person name="Baskaran P."/>
            <person name="Daum C."/>
            <person name="Fauchery L."/>
            <person name="Ihrmark K."/>
            <person name="Kuo A."/>
            <person name="LaButti K."/>
            <person name="Lipzen A."/>
            <person name="Morin E."/>
            <person name="Grigoriev I.V."/>
            <person name="Henrissat B."/>
            <person name="Lindahl B."/>
            <person name="Martin F."/>
        </authorList>
    </citation>
    <scope>NUCLEOTIDE SEQUENCE</scope>
    <source>
        <strain evidence="9">JB14</strain>
    </source>
</reference>
<gene>
    <name evidence="9" type="ORF">BT96DRAFT_1092087</name>
</gene>
<dbReference type="InterPro" id="IPR036640">
    <property type="entry name" value="ABC1_TM_sf"/>
</dbReference>
<evidence type="ECO:0000313" key="9">
    <source>
        <dbReference type="EMBL" id="KAE9385255.1"/>
    </source>
</evidence>
<dbReference type="InterPro" id="IPR011527">
    <property type="entry name" value="ABC1_TM_dom"/>
</dbReference>
<dbReference type="GO" id="GO:0016020">
    <property type="term" value="C:membrane"/>
    <property type="evidence" value="ECO:0007669"/>
    <property type="project" value="InterPro"/>
</dbReference>
<evidence type="ECO:0000313" key="10">
    <source>
        <dbReference type="Proteomes" id="UP000799118"/>
    </source>
</evidence>
<organism evidence="9 10">
    <name type="scientific">Gymnopus androsaceus JB14</name>
    <dbReference type="NCBI Taxonomy" id="1447944"/>
    <lineage>
        <taxon>Eukaryota</taxon>
        <taxon>Fungi</taxon>
        <taxon>Dikarya</taxon>
        <taxon>Basidiomycota</taxon>
        <taxon>Agaricomycotina</taxon>
        <taxon>Agaricomycetes</taxon>
        <taxon>Agaricomycetidae</taxon>
        <taxon>Agaricales</taxon>
        <taxon>Marasmiineae</taxon>
        <taxon>Omphalotaceae</taxon>
        <taxon>Gymnopus</taxon>
    </lineage>
</organism>
<keyword evidence="10" id="KW-1185">Reference proteome</keyword>
<name>A0A6A4GJ46_9AGAR</name>
<evidence type="ECO:0000256" key="1">
    <source>
        <dbReference type="ARBA" id="ARBA00022448"/>
    </source>
</evidence>
<evidence type="ECO:0000256" key="4">
    <source>
        <dbReference type="ARBA" id="ARBA00022840"/>
    </source>
</evidence>
<dbReference type="Proteomes" id="UP000799118">
    <property type="component" value="Unassembled WGS sequence"/>
</dbReference>
<dbReference type="Gene3D" id="1.20.1560.10">
    <property type="entry name" value="ABC transporter type 1, transmembrane domain"/>
    <property type="match status" value="1"/>
</dbReference>
<keyword evidence="2 7" id="KW-0812">Transmembrane</keyword>
<dbReference type="Pfam" id="PF00664">
    <property type="entry name" value="ABC_membrane"/>
    <property type="match status" value="1"/>
</dbReference>
<evidence type="ECO:0000256" key="7">
    <source>
        <dbReference type="SAM" id="Phobius"/>
    </source>
</evidence>
<dbReference type="PROSITE" id="PS50929">
    <property type="entry name" value="ABC_TM1F"/>
    <property type="match status" value="1"/>
</dbReference>
<sequence length="77" mass="8545">MTLVGNNLFLGFWTVYAALGIAQVIFQFTLSFSFVVAGLIASLNLFQIALRHVLRSPVSFFDTTPMGRIMSLRVQCS</sequence>
<evidence type="ECO:0000256" key="5">
    <source>
        <dbReference type="ARBA" id="ARBA00022989"/>
    </source>
</evidence>
<evidence type="ECO:0000256" key="6">
    <source>
        <dbReference type="ARBA" id="ARBA00023136"/>
    </source>
</evidence>
<keyword evidence="6 7" id="KW-0472">Membrane</keyword>
<dbReference type="OrthoDB" id="6500128at2759"/>
<dbReference type="SUPFAM" id="SSF90123">
    <property type="entry name" value="ABC transporter transmembrane region"/>
    <property type="match status" value="1"/>
</dbReference>
<dbReference type="GO" id="GO:0140359">
    <property type="term" value="F:ABC-type transporter activity"/>
    <property type="evidence" value="ECO:0007669"/>
    <property type="project" value="InterPro"/>
</dbReference>
<dbReference type="InterPro" id="IPR050173">
    <property type="entry name" value="ABC_transporter_C-like"/>
</dbReference>
<evidence type="ECO:0000256" key="2">
    <source>
        <dbReference type="ARBA" id="ARBA00022692"/>
    </source>
</evidence>
<keyword evidence="1" id="KW-0813">Transport</keyword>
<evidence type="ECO:0000259" key="8">
    <source>
        <dbReference type="PROSITE" id="PS50929"/>
    </source>
</evidence>
<protein>
    <recommendedName>
        <fullName evidence="8">ABC transmembrane type-1 domain-containing protein</fullName>
    </recommendedName>
</protein>
<accession>A0A6A4GJ46</accession>
<dbReference type="PANTHER" id="PTHR24223">
    <property type="entry name" value="ATP-BINDING CASSETTE SUB-FAMILY C"/>
    <property type="match status" value="1"/>
</dbReference>
<feature type="domain" description="ABC transmembrane type-1" evidence="8">
    <location>
        <begin position="15"/>
        <end position="71"/>
    </location>
</feature>
<feature type="transmembrane region" description="Helical" evidence="7">
    <location>
        <begin position="32"/>
        <end position="50"/>
    </location>
</feature>
<dbReference type="AlphaFoldDB" id="A0A6A4GJ46"/>
<proteinExistence type="predicted"/>
<dbReference type="GO" id="GO:0005524">
    <property type="term" value="F:ATP binding"/>
    <property type="evidence" value="ECO:0007669"/>
    <property type="project" value="UniProtKB-KW"/>
</dbReference>
<dbReference type="EMBL" id="ML770009">
    <property type="protein sequence ID" value="KAE9385255.1"/>
    <property type="molecule type" value="Genomic_DNA"/>
</dbReference>